<organism evidence="2 3">
    <name type="scientific">Metallibacterium scheffleri</name>
    <dbReference type="NCBI Taxonomy" id="993689"/>
    <lineage>
        <taxon>Bacteria</taxon>
        <taxon>Pseudomonadati</taxon>
        <taxon>Pseudomonadota</taxon>
        <taxon>Gammaproteobacteria</taxon>
        <taxon>Lysobacterales</taxon>
        <taxon>Rhodanobacteraceae</taxon>
        <taxon>Metallibacterium</taxon>
    </lineage>
</organism>
<evidence type="ECO:0000313" key="3">
    <source>
        <dbReference type="Proteomes" id="UP000307749"/>
    </source>
</evidence>
<sequence>MKRQWRQRSTERATAEAAREAGLSSLQARLFAGRVSEPNPDRIKTLLRPSLRDLPAIGQLPDIDVAAARIARAVTTGEIIAIATDFDADGASSSAVLWSVLTGALAVPVERLHIVIAHRLADGYGVSDNVVDRILALEPRPSLVITADQASADGPRITRLKQAGSDVVVTDHHLIPDEGCPKDAVACVNPARIDSAYPDRTIAGCMVAWCVMAMTAKVLRESGAAVGGSMLDALQYAGLGTLADCVDLGRSRVNRFAVQCAIRHMRASSLPVWKAMAKYTRGRFDSQALAYQICPRVNAASRVRHADQAVAALCSTDEATAQSWVDALDAANTERRAIQAALLERALEMAEEAVADGARALCITFYADGHAGVHGIDLGTVPNHAF</sequence>
<dbReference type="PANTHER" id="PTHR30255">
    <property type="entry name" value="SINGLE-STRANDED-DNA-SPECIFIC EXONUCLEASE RECJ"/>
    <property type="match status" value="1"/>
</dbReference>
<evidence type="ECO:0000313" key="2">
    <source>
        <dbReference type="EMBL" id="THD10116.1"/>
    </source>
</evidence>
<feature type="domain" description="DDH" evidence="1">
    <location>
        <begin position="80"/>
        <end position="216"/>
    </location>
</feature>
<accession>A0A4S3KMR7</accession>
<dbReference type="Gene3D" id="3.90.1640.30">
    <property type="match status" value="1"/>
</dbReference>
<keyword evidence="3" id="KW-1185">Reference proteome</keyword>
<dbReference type="RefSeq" id="WP_081130125.1">
    <property type="nucleotide sequence ID" value="NZ_LDOS01000005.1"/>
</dbReference>
<dbReference type="OrthoDB" id="9809852at2"/>
<name>A0A4S3KMR7_9GAMM</name>
<proteinExistence type="predicted"/>
<evidence type="ECO:0000259" key="1">
    <source>
        <dbReference type="Pfam" id="PF01368"/>
    </source>
</evidence>
<dbReference type="GO" id="GO:0004527">
    <property type="term" value="F:exonuclease activity"/>
    <property type="evidence" value="ECO:0007669"/>
    <property type="project" value="UniProtKB-KW"/>
</dbReference>
<dbReference type="Proteomes" id="UP000307749">
    <property type="component" value="Unassembled WGS sequence"/>
</dbReference>
<dbReference type="STRING" id="993689.GCA_002077135_00058"/>
<dbReference type="InterPro" id="IPR051673">
    <property type="entry name" value="SSDNA_exonuclease_RecJ"/>
</dbReference>
<dbReference type="SUPFAM" id="SSF64182">
    <property type="entry name" value="DHH phosphoesterases"/>
    <property type="match status" value="1"/>
</dbReference>
<gene>
    <name evidence="2" type="ORF">B1806_09610</name>
</gene>
<dbReference type="Pfam" id="PF01368">
    <property type="entry name" value="DHH"/>
    <property type="match status" value="1"/>
</dbReference>
<dbReference type="EMBL" id="MWQO01000033">
    <property type="protein sequence ID" value="THD10116.1"/>
    <property type="molecule type" value="Genomic_DNA"/>
</dbReference>
<dbReference type="AlphaFoldDB" id="A0A4S3KMR7"/>
<dbReference type="InterPro" id="IPR038763">
    <property type="entry name" value="DHH_sf"/>
</dbReference>
<protein>
    <recommendedName>
        <fullName evidence="1">DDH domain-containing protein</fullName>
    </recommendedName>
</protein>
<dbReference type="PANTHER" id="PTHR30255:SF2">
    <property type="entry name" value="SINGLE-STRANDED-DNA-SPECIFIC EXONUCLEASE RECJ"/>
    <property type="match status" value="1"/>
</dbReference>
<reference evidence="2 3" key="1">
    <citation type="submission" date="2017-02" db="EMBL/GenBank/DDBJ databases">
        <title>Whole genome sequencing of Metallibacterium scheffleri DSM 24874 (T).</title>
        <authorList>
            <person name="Kumar S."/>
            <person name="Patil P."/>
            <person name="Patil P.B."/>
        </authorList>
    </citation>
    <scope>NUCLEOTIDE SEQUENCE [LARGE SCALE GENOMIC DNA]</scope>
    <source>
        <strain evidence="2 3">DSM 24874</strain>
    </source>
</reference>
<dbReference type="InterPro" id="IPR001667">
    <property type="entry name" value="DDH_dom"/>
</dbReference>
<comment type="caution">
    <text evidence="2">The sequence shown here is derived from an EMBL/GenBank/DDBJ whole genome shotgun (WGS) entry which is preliminary data.</text>
</comment>